<dbReference type="InterPro" id="IPR008271">
    <property type="entry name" value="Ser/Thr_kinase_AS"/>
</dbReference>
<proteinExistence type="inferred from homology"/>
<evidence type="ECO:0000256" key="7">
    <source>
        <dbReference type="ARBA" id="ARBA00037982"/>
    </source>
</evidence>
<dbReference type="Pfam" id="PF00069">
    <property type="entry name" value="Pkinase"/>
    <property type="match status" value="2"/>
</dbReference>
<dbReference type="InterPro" id="IPR011009">
    <property type="entry name" value="Kinase-like_dom_sf"/>
</dbReference>
<evidence type="ECO:0000256" key="2">
    <source>
        <dbReference type="ARBA" id="ARBA00022527"/>
    </source>
</evidence>
<organism evidence="12 13">
    <name type="scientific">Podila minutissima</name>
    <dbReference type="NCBI Taxonomy" id="64525"/>
    <lineage>
        <taxon>Eukaryota</taxon>
        <taxon>Fungi</taxon>
        <taxon>Fungi incertae sedis</taxon>
        <taxon>Mucoromycota</taxon>
        <taxon>Mortierellomycotina</taxon>
        <taxon>Mortierellomycetes</taxon>
        <taxon>Mortierellales</taxon>
        <taxon>Mortierellaceae</taxon>
        <taxon>Podila</taxon>
    </lineage>
</organism>
<accession>A0A9P5VGJ7</accession>
<reference evidence="12" key="1">
    <citation type="journal article" date="2020" name="Fungal Divers.">
        <title>Resolving the Mortierellaceae phylogeny through synthesis of multi-gene phylogenetics and phylogenomics.</title>
        <authorList>
            <person name="Vandepol N."/>
            <person name="Liber J."/>
            <person name="Desiro A."/>
            <person name="Na H."/>
            <person name="Kennedy M."/>
            <person name="Barry K."/>
            <person name="Grigoriev I.V."/>
            <person name="Miller A.N."/>
            <person name="O'Donnell K."/>
            <person name="Stajich J.E."/>
            <person name="Bonito G."/>
        </authorList>
    </citation>
    <scope>NUCLEOTIDE SEQUENCE</scope>
    <source>
        <strain evidence="12">NVP1</strain>
    </source>
</reference>
<dbReference type="FunFam" id="3.30.200.20:FF:000306">
    <property type="entry name" value="IKS protein kinase"/>
    <property type="match status" value="1"/>
</dbReference>
<feature type="domain" description="Protein kinase" evidence="11">
    <location>
        <begin position="94"/>
        <end position="444"/>
    </location>
</feature>
<evidence type="ECO:0000313" key="13">
    <source>
        <dbReference type="Proteomes" id="UP000696485"/>
    </source>
</evidence>
<protein>
    <recommendedName>
        <fullName evidence="1">non-specific serine/threonine protein kinase</fullName>
        <ecNumber evidence="1">2.7.11.1</ecNumber>
    </recommendedName>
</protein>
<feature type="region of interest" description="Disordered" evidence="10">
    <location>
        <begin position="33"/>
        <end position="81"/>
    </location>
</feature>
<dbReference type="AlphaFoldDB" id="A0A9P5VGJ7"/>
<dbReference type="InterPro" id="IPR050339">
    <property type="entry name" value="CC_SR_Kinase"/>
</dbReference>
<dbReference type="SMART" id="SM00220">
    <property type="entry name" value="S_TKc"/>
    <property type="match status" value="1"/>
</dbReference>
<comment type="catalytic activity">
    <reaction evidence="9">
        <text>L-seryl-[protein] + ATP = O-phospho-L-seryl-[protein] + ADP + H(+)</text>
        <dbReference type="Rhea" id="RHEA:17989"/>
        <dbReference type="Rhea" id="RHEA-COMP:9863"/>
        <dbReference type="Rhea" id="RHEA-COMP:11604"/>
        <dbReference type="ChEBI" id="CHEBI:15378"/>
        <dbReference type="ChEBI" id="CHEBI:29999"/>
        <dbReference type="ChEBI" id="CHEBI:30616"/>
        <dbReference type="ChEBI" id="CHEBI:83421"/>
        <dbReference type="ChEBI" id="CHEBI:456216"/>
        <dbReference type="EC" id="2.7.11.1"/>
    </reaction>
</comment>
<dbReference type="PROSITE" id="PS50011">
    <property type="entry name" value="PROTEIN_KINASE_DOM"/>
    <property type="match status" value="1"/>
</dbReference>
<dbReference type="Gene3D" id="1.10.510.10">
    <property type="entry name" value="Transferase(Phosphotransferase) domain 1"/>
    <property type="match status" value="1"/>
</dbReference>
<evidence type="ECO:0000256" key="6">
    <source>
        <dbReference type="ARBA" id="ARBA00022840"/>
    </source>
</evidence>
<keyword evidence="6" id="KW-0067">ATP-binding</keyword>
<comment type="similarity">
    <text evidence="7">Belongs to the protein kinase superfamily. Ser/Thr protein kinase family. GCN2 subfamily.</text>
</comment>
<evidence type="ECO:0000256" key="5">
    <source>
        <dbReference type="ARBA" id="ARBA00022777"/>
    </source>
</evidence>
<dbReference type="Gene3D" id="3.30.200.20">
    <property type="entry name" value="Phosphorylase Kinase, domain 1"/>
    <property type="match status" value="1"/>
</dbReference>
<keyword evidence="2" id="KW-0723">Serine/threonine-protein kinase</keyword>
<evidence type="ECO:0000256" key="8">
    <source>
        <dbReference type="ARBA" id="ARBA00047899"/>
    </source>
</evidence>
<feature type="non-terminal residue" evidence="12">
    <location>
        <position position="577"/>
    </location>
</feature>
<feature type="compositionally biased region" description="Polar residues" evidence="10">
    <location>
        <begin position="58"/>
        <end position="69"/>
    </location>
</feature>
<dbReference type="InterPro" id="IPR000719">
    <property type="entry name" value="Prot_kinase_dom"/>
</dbReference>
<keyword evidence="3" id="KW-0808">Transferase</keyword>
<dbReference type="Proteomes" id="UP000696485">
    <property type="component" value="Unassembled WGS sequence"/>
</dbReference>
<sequence length="577" mass="64222">GETDSGSAFMDTNYFRLLADANIALSRRASLESDPGTSFLSHSPTGTPTSSSRASLDLDSNTRTENLGSRSDEHKDSPHLSHDALNQGYYQRFFVEQVKLGRGYRGSVFLCQHILDGIHLGEYAIKKVAVGDNHDWLVQMLREVHLLERLHHPNIVSYKHAWLENHQLHKFGPEVTCLFILMECANGGNLEEYIERSIEAQFEGGSDKAHGSPQEPEKAKKILSARERILLNKRGSIQPPISNSGEGNSADPSATSRHSLSVTEIWSFFFDICEGLAHLHRLGIIHRDLKPPNLLLSYSDSRIKGSKGERPRILITDFGECEILDQGVKRDRTGATGTLEFLAPELLAVDADGRYTDEFSFKGDMWSLGMVLYYLCYSRLPYSQIDNVDILREEIRGFRSITLPRDGPGDRVIPEELKILIRVLLSTDKSKRPSCDDILSSLSLQRDRMMHGDMDSPVTAIRATSDNQGMATSSSSASLSEQDSGLLNDSKSVHRSKAAAHTLRPPSNPMIQFVAQKRRKSRTPVVIADSAYSKLGGVHPGSRNVASPGLNLHKKNKPLGLGLRHMLRRRMMHPNAL</sequence>
<feature type="compositionally biased region" description="Basic and acidic residues" evidence="10">
    <location>
        <begin position="70"/>
        <end position="81"/>
    </location>
</feature>
<dbReference type="EMBL" id="JAAAUY010001629">
    <property type="protein sequence ID" value="KAF9321393.1"/>
    <property type="molecule type" value="Genomic_DNA"/>
</dbReference>
<evidence type="ECO:0000256" key="4">
    <source>
        <dbReference type="ARBA" id="ARBA00022741"/>
    </source>
</evidence>
<dbReference type="EC" id="2.7.11.1" evidence="1"/>
<feature type="region of interest" description="Disordered" evidence="10">
    <location>
        <begin position="466"/>
        <end position="508"/>
    </location>
</feature>
<evidence type="ECO:0000313" key="12">
    <source>
        <dbReference type="EMBL" id="KAF9321393.1"/>
    </source>
</evidence>
<dbReference type="GO" id="GO:0004674">
    <property type="term" value="F:protein serine/threonine kinase activity"/>
    <property type="evidence" value="ECO:0007669"/>
    <property type="project" value="UniProtKB-KW"/>
</dbReference>
<dbReference type="PANTHER" id="PTHR11042">
    <property type="entry name" value="EUKARYOTIC TRANSLATION INITIATION FACTOR 2-ALPHA KINASE EIF2-ALPHA KINASE -RELATED"/>
    <property type="match status" value="1"/>
</dbReference>
<keyword evidence="13" id="KW-1185">Reference proteome</keyword>
<comment type="caution">
    <text evidence="12">The sequence shown here is derived from an EMBL/GenBank/DDBJ whole genome shotgun (WGS) entry which is preliminary data.</text>
</comment>
<feature type="compositionally biased region" description="Low complexity" evidence="10">
    <location>
        <begin position="473"/>
        <end position="484"/>
    </location>
</feature>
<evidence type="ECO:0000256" key="1">
    <source>
        <dbReference type="ARBA" id="ARBA00012513"/>
    </source>
</evidence>
<dbReference type="PANTHER" id="PTHR11042:SF138">
    <property type="entry name" value="SERINE_THREONINE-PROTEIN KINASE IKS1-RELATED"/>
    <property type="match status" value="1"/>
</dbReference>
<keyword evidence="5 12" id="KW-0418">Kinase</keyword>
<evidence type="ECO:0000256" key="10">
    <source>
        <dbReference type="SAM" id="MobiDB-lite"/>
    </source>
</evidence>
<dbReference type="SUPFAM" id="SSF56112">
    <property type="entry name" value="Protein kinase-like (PK-like)"/>
    <property type="match status" value="1"/>
</dbReference>
<keyword evidence="4" id="KW-0547">Nucleotide-binding</keyword>
<evidence type="ECO:0000259" key="11">
    <source>
        <dbReference type="PROSITE" id="PS50011"/>
    </source>
</evidence>
<evidence type="ECO:0000256" key="3">
    <source>
        <dbReference type="ARBA" id="ARBA00022679"/>
    </source>
</evidence>
<gene>
    <name evidence="12" type="primary">IKS1</name>
    <name evidence="12" type="ORF">BG006_002617</name>
</gene>
<feature type="non-terminal residue" evidence="12">
    <location>
        <position position="1"/>
    </location>
</feature>
<evidence type="ECO:0000256" key="9">
    <source>
        <dbReference type="ARBA" id="ARBA00048679"/>
    </source>
</evidence>
<comment type="catalytic activity">
    <reaction evidence="8">
        <text>L-threonyl-[protein] + ATP = O-phospho-L-threonyl-[protein] + ADP + H(+)</text>
        <dbReference type="Rhea" id="RHEA:46608"/>
        <dbReference type="Rhea" id="RHEA-COMP:11060"/>
        <dbReference type="Rhea" id="RHEA-COMP:11605"/>
        <dbReference type="ChEBI" id="CHEBI:15378"/>
        <dbReference type="ChEBI" id="CHEBI:30013"/>
        <dbReference type="ChEBI" id="CHEBI:30616"/>
        <dbReference type="ChEBI" id="CHEBI:61977"/>
        <dbReference type="ChEBI" id="CHEBI:456216"/>
        <dbReference type="EC" id="2.7.11.1"/>
    </reaction>
</comment>
<dbReference type="PROSITE" id="PS00108">
    <property type="entry name" value="PROTEIN_KINASE_ST"/>
    <property type="match status" value="1"/>
</dbReference>
<dbReference type="GO" id="GO:0005634">
    <property type="term" value="C:nucleus"/>
    <property type="evidence" value="ECO:0007669"/>
    <property type="project" value="TreeGrafter"/>
</dbReference>
<feature type="region of interest" description="Disordered" evidence="10">
    <location>
        <begin position="236"/>
        <end position="255"/>
    </location>
</feature>
<dbReference type="GO" id="GO:0005524">
    <property type="term" value="F:ATP binding"/>
    <property type="evidence" value="ECO:0007669"/>
    <property type="project" value="UniProtKB-KW"/>
</dbReference>
<feature type="compositionally biased region" description="Low complexity" evidence="10">
    <location>
        <begin position="41"/>
        <end position="55"/>
    </location>
</feature>
<dbReference type="GO" id="GO:0005737">
    <property type="term" value="C:cytoplasm"/>
    <property type="evidence" value="ECO:0007669"/>
    <property type="project" value="TreeGrafter"/>
</dbReference>
<name>A0A9P5VGJ7_9FUNG</name>
<feature type="compositionally biased region" description="Polar residues" evidence="10">
    <location>
        <begin position="239"/>
        <end position="255"/>
    </location>
</feature>